<dbReference type="EMBL" id="JBEDUW010000001">
    <property type="protein sequence ID" value="KAK9951165.1"/>
    <property type="molecule type" value="Genomic_DNA"/>
</dbReference>
<keyword evidence="2" id="KW-1185">Reference proteome</keyword>
<reference evidence="1 2" key="1">
    <citation type="journal article" date="2023" name="G3 (Bethesda)">
        <title>A chromosome-length genome assembly and annotation of blackberry (Rubus argutus, cv. 'Hillquist').</title>
        <authorList>
            <person name="Bruna T."/>
            <person name="Aryal R."/>
            <person name="Dudchenko O."/>
            <person name="Sargent D.J."/>
            <person name="Mead D."/>
            <person name="Buti M."/>
            <person name="Cavallini A."/>
            <person name="Hytonen T."/>
            <person name="Andres J."/>
            <person name="Pham M."/>
            <person name="Weisz D."/>
            <person name="Mascagni F."/>
            <person name="Usai G."/>
            <person name="Natali L."/>
            <person name="Bassil N."/>
            <person name="Fernandez G.E."/>
            <person name="Lomsadze A."/>
            <person name="Armour M."/>
            <person name="Olukolu B."/>
            <person name="Poorten T."/>
            <person name="Britton C."/>
            <person name="Davik J."/>
            <person name="Ashrafi H."/>
            <person name="Aiden E.L."/>
            <person name="Borodovsky M."/>
            <person name="Worthington M."/>
        </authorList>
    </citation>
    <scope>NUCLEOTIDE SEQUENCE [LARGE SCALE GENOMIC DNA]</scope>
    <source>
        <strain evidence="1">PI 553951</strain>
    </source>
</reference>
<protein>
    <submittedName>
        <fullName evidence="1">Uncharacterized protein</fullName>
    </submittedName>
</protein>
<evidence type="ECO:0000313" key="2">
    <source>
        <dbReference type="Proteomes" id="UP001457282"/>
    </source>
</evidence>
<dbReference type="Proteomes" id="UP001457282">
    <property type="component" value="Unassembled WGS sequence"/>
</dbReference>
<dbReference type="AlphaFoldDB" id="A0AAW1YR21"/>
<proteinExistence type="predicted"/>
<evidence type="ECO:0000313" key="1">
    <source>
        <dbReference type="EMBL" id="KAK9951165.1"/>
    </source>
</evidence>
<gene>
    <name evidence="1" type="ORF">M0R45_006623</name>
</gene>
<organism evidence="1 2">
    <name type="scientific">Rubus argutus</name>
    <name type="common">Southern blackberry</name>
    <dbReference type="NCBI Taxonomy" id="59490"/>
    <lineage>
        <taxon>Eukaryota</taxon>
        <taxon>Viridiplantae</taxon>
        <taxon>Streptophyta</taxon>
        <taxon>Embryophyta</taxon>
        <taxon>Tracheophyta</taxon>
        <taxon>Spermatophyta</taxon>
        <taxon>Magnoliopsida</taxon>
        <taxon>eudicotyledons</taxon>
        <taxon>Gunneridae</taxon>
        <taxon>Pentapetalae</taxon>
        <taxon>rosids</taxon>
        <taxon>fabids</taxon>
        <taxon>Rosales</taxon>
        <taxon>Rosaceae</taxon>
        <taxon>Rosoideae</taxon>
        <taxon>Rosoideae incertae sedis</taxon>
        <taxon>Rubus</taxon>
    </lineage>
</organism>
<comment type="caution">
    <text evidence="1">The sequence shown here is derived from an EMBL/GenBank/DDBJ whole genome shotgun (WGS) entry which is preliminary data.</text>
</comment>
<sequence length="102" mass="11389">MEVQGWTWRLHGLRRGLGKLAVVTGLLGSRWKMLKWQCCLVKTRAWKLGRGTALDRAAGWVDGRHGGGLWVSGIGFPNQGLDGAVSANWSCRWHSGHRWVLL</sequence>
<accession>A0AAW1YR21</accession>
<name>A0AAW1YR21_RUBAR</name>